<dbReference type="SMR" id="D7DTD6"/>
<reference evidence="8" key="5">
    <citation type="submission" date="2021-12" db="PDB data bank">
        <title>Mevo lectin mutant D134A.</title>
        <authorList>
            <person name="Sivaji N."/>
            <person name="Vijayan M."/>
        </authorList>
    </citation>
    <scope>X-RAY CRYSTALLOGRAPHY (3.10 ANGSTROMS)</scope>
</reference>
<evidence type="ECO:0000313" key="2">
    <source>
        <dbReference type="EMBL" id="ADI36396.1"/>
    </source>
</evidence>
<proteinExistence type="evidence at protein level"/>
<dbReference type="InterPro" id="IPR036404">
    <property type="entry name" value="Jacalin-like_lectin_dom_sf"/>
</dbReference>
<dbReference type="PDB" id="7BSM">
    <property type="method" value="X-ray"/>
    <property type="resolution" value="2.80 A"/>
    <property type="chains" value="A/B/C/D/E/F/G/H/I/J/K/L/M/N=1-145"/>
</dbReference>
<dbReference type="PDB" id="7DED">
    <property type="method" value="X-ray"/>
    <property type="resolution" value="2.23 A"/>
    <property type="chains" value="A/B/C/D/E/F/G=5-144"/>
</dbReference>
<dbReference type="Gene3D" id="2.100.10.30">
    <property type="entry name" value="Jacalin-like lectin domain"/>
    <property type="match status" value="1"/>
</dbReference>
<evidence type="ECO:0007829" key="4">
    <source>
        <dbReference type="PDB" id="7BSB"/>
    </source>
</evidence>
<dbReference type="InParanoid" id="D7DTD6"/>
<organism evidence="2 3">
    <name type="scientific">Methanococcus voltae (strain ATCC BAA-1334 / A3)</name>
    <dbReference type="NCBI Taxonomy" id="456320"/>
    <lineage>
        <taxon>Archaea</taxon>
        <taxon>Methanobacteriati</taxon>
        <taxon>Methanobacteriota</taxon>
        <taxon>Methanomada group</taxon>
        <taxon>Methanococci</taxon>
        <taxon>Methanococcales</taxon>
        <taxon>Methanococcaceae</taxon>
        <taxon>Methanococcus</taxon>
    </lineage>
</organism>
<evidence type="ECO:0000313" key="3">
    <source>
        <dbReference type="Proteomes" id="UP000007722"/>
    </source>
</evidence>
<dbReference type="Pfam" id="PF01419">
    <property type="entry name" value="Jacalin"/>
    <property type="match status" value="1"/>
</dbReference>
<keyword evidence="3" id="KW-1185">Reference proteome</keyword>
<gene>
    <name evidence="2" type="ordered locus">Mvol_0737</name>
</gene>
<dbReference type="PDB" id="7BTH">
    <property type="method" value="X-ray"/>
    <property type="resolution" value="2.60 A"/>
    <property type="chains" value="A/B/C/D/E/F/G=1-145"/>
</dbReference>
<reference evidence="4 5" key="2">
    <citation type="journal article" date="2021" name="Glycobiology">
        <title>Structural and related studies on Mevo lectin from Methanococcus voltae A3: the first thorough characterization of an archeal lectin and its interactions.</title>
        <authorList>
            <person name="Sivaji N."/>
            <person name="Suguna K."/>
            <person name="Surolia A."/>
            <person name="Vijayan M."/>
        </authorList>
    </citation>
    <scope>X-RAY CRYSTALLOGRAPHY (2.25 ANGSTROMS) OF 5-144</scope>
</reference>
<dbReference type="HOGENOM" id="CLU_1782528_0_0_2"/>
<name>D7DTD6_METV3</name>
<dbReference type="AlphaFoldDB" id="D7DTD6"/>
<accession>D7DTD6</accession>
<evidence type="ECO:0007829" key="6">
    <source>
        <dbReference type="PDB" id="7DED"/>
    </source>
</evidence>
<keyword evidence="4 5" id="KW-0002">3D-structure</keyword>
<reference evidence="6" key="3">
    <citation type="journal article" date="2021" name="Glycobiology">
        <title>Mevo lectin specificity toward high-mannose structures with terminal alphaMan(1,2)alphaMan residues and its implication to inhibition of the entry of Mycobacterium tuberculosis into macrophages.</title>
        <authorList>
            <person name="Sivaji N."/>
            <person name="Harish N."/>
            <person name="Singh S."/>
            <person name="Singh A."/>
            <person name="Vijayan M."/>
            <person name="Surolia A."/>
        </authorList>
    </citation>
    <scope>X-RAY CRYSTALLOGRAPHY (2.23 ANGSTROMS) OF 5-144</scope>
</reference>
<dbReference type="KEGG" id="mvo:Mvol_0737"/>
<dbReference type="SUPFAM" id="SSF51101">
    <property type="entry name" value="Mannose-binding lectins"/>
    <property type="match status" value="1"/>
</dbReference>
<feature type="domain" description="Jacalin-type lectin" evidence="1">
    <location>
        <begin position="12"/>
        <end position="140"/>
    </location>
</feature>
<dbReference type="PDB" id="7BT9">
    <property type="method" value="X-ray"/>
    <property type="resolution" value="2.45 A"/>
    <property type="chains" value="A/B/C/D/E/F/G/H/I/J/K/L/M/N=1-145"/>
</dbReference>
<dbReference type="UniLectin" id="D7DTD6"/>
<dbReference type="PDB" id="7W62">
    <property type="method" value="X-ray"/>
    <property type="resolution" value="2.00 A"/>
    <property type="chains" value="A/B/C/D/E/F/G/H/I/J/K/L/M/N=1-145"/>
</dbReference>
<dbReference type="PDB" id="7BSN">
    <property type="method" value="X-ray"/>
    <property type="resolution" value="2.60 A"/>
    <property type="chains" value="A/B/C/D/E/F/G/H/I/J/K/L/M/N=1-145"/>
</dbReference>
<dbReference type="InterPro" id="IPR001229">
    <property type="entry name" value="Jacalin-like_lectin_dom"/>
</dbReference>
<dbReference type="PDB" id="7WAP">
    <property type="method" value="X-ray"/>
    <property type="resolution" value="3.10 A"/>
    <property type="chains" value="A/B/C/D/E/F/G/H/I/J/K/L/M/N=1-145"/>
</dbReference>
<evidence type="ECO:0007829" key="8">
    <source>
        <dbReference type="PDB" id="7WAP"/>
    </source>
</evidence>
<dbReference type="Proteomes" id="UP000007722">
    <property type="component" value="Chromosome"/>
</dbReference>
<dbReference type="PDB" id="7BTL">
    <property type="method" value="X-ray"/>
    <property type="resolution" value="2.25 A"/>
    <property type="chains" value="A/B/C/D/E/F/G=5-144"/>
</dbReference>
<reference evidence="7" key="4">
    <citation type="submission" date="2021-12" db="PDB data bank">
        <title>Mevo lectin complex with mannotetraose (Man4).</title>
        <authorList>
            <person name="Sivaji N."/>
            <person name="Vijayan M."/>
        </authorList>
    </citation>
    <scope>X-RAY CRYSTALLOGRAPHY (2.00 ANGSTROMS)</scope>
</reference>
<dbReference type="PDB" id="7BSB">
    <property type="method" value="X-ray"/>
    <property type="resolution" value="2.45 A"/>
    <property type="chains" value="A/B/C/D/E/F/G/H/I/J/K/L/M/N=1-145"/>
</dbReference>
<evidence type="ECO:0000259" key="1">
    <source>
        <dbReference type="Pfam" id="PF01419"/>
    </source>
</evidence>
<dbReference type="EMBL" id="CP002057">
    <property type="protein sequence ID" value="ADI36396.1"/>
    <property type="molecule type" value="Genomic_DNA"/>
</dbReference>
<protein>
    <recommendedName>
        <fullName evidence="1">Jacalin-type lectin domain-containing protein</fullName>
    </recommendedName>
</protein>
<reference evidence="2 3" key="1">
    <citation type="submission" date="2010-05" db="EMBL/GenBank/DDBJ databases">
        <title>Complete sequence of Methanococcus voltae A3.</title>
        <authorList>
            <consortium name="US DOE Joint Genome Institute"/>
            <person name="Lucas S."/>
            <person name="Copeland A."/>
            <person name="Lapidus A."/>
            <person name="Cheng J.-F."/>
            <person name="Bruce D."/>
            <person name="Goodwin L."/>
            <person name="Pitluck S."/>
            <person name="Lowry S."/>
            <person name="Clum A."/>
            <person name="Land M."/>
            <person name="Hauser L."/>
            <person name="Kyrpides N."/>
            <person name="Mikhailova N."/>
            <person name="Whitman W.B."/>
            <person name="Woyke T."/>
        </authorList>
    </citation>
    <scope>NUCLEOTIDE SEQUENCE [LARGE SCALE GENOMIC DNA]</scope>
    <source>
        <strain evidence="3">ATCC BAA-1334 / A3</strain>
    </source>
</reference>
<dbReference type="PDB" id="7BT8">
    <property type="method" value="X-ray"/>
    <property type="resolution" value="2.70 A"/>
    <property type="chains" value="A/B/C/D/E/F/G=5-144"/>
</dbReference>
<evidence type="ECO:0007829" key="7">
    <source>
        <dbReference type="PDB" id="7W62"/>
    </source>
</evidence>
<evidence type="ECO:0007829" key="5">
    <source>
        <dbReference type="PDB" id="7BSM"/>
    </source>
</evidence>
<sequence length="145" mass="15766">MAQNDNYIYSTEVGGVGGTPFTFMQESGTITSIKFNWSDQYKLLHHIEVKFINNANIYATGDPKGNHEVILEIDDDETIIGSVIGYKKGNDGRCTGVKLTTSKGKSIMAGYFEESLITTYTGKLAGIKGGAGSDIDRLGLIFLKK</sequence>